<evidence type="ECO:0000313" key="3">
    <source>
        <dbReference type="Proteomes" id="UP000199403"/>
    </source>
</evidence>
<gene>
    <name evidence="2" type="ORF">SAMN05192553_103217</name>
</gene>
<keyword evidence="1" id="KW-1133">Transmembrane helix</keyword>
<accession>A0A1H6XRN4</accession>
<keyword evidence="3" id="KW-1185">Reference proteome</keyword>
<reference evidence="3" key="1">
    <citation type="submission" date="2016-10" db="EMBL/GenBank/DDBJ databases">
        <authorList>
            <person name="Varghese N."/>
            <person name="Submissions S."/>
        </authorList>
    </citation>
    <scope>NUCLEOTIDE SEQUENCE [LARGE SCALE GENOMIC DNA]</scope>
    <source>
        <strain evidence="3">IBRC-M 10761</strain>
    </source>
</reference>
<name>A0A1H6XRN4_9BACT</name>
<evidence type="ECO:0000256" key="1">
    <source>
        <dbReference type="SAM" id="Phobius"/>
    </source>
</evidence>
<feature type="transmembrane region" description="Helical" evidence="1">
    <location>
        <begin position="70"/>
        <end position="92"/>
    </location>
</feature>
<feature type="transmembrane region" description="Helical" evidence="1">
    <location>
        <begin position="38"/>
        <end position="58"/>
    </location>
</feature>
<dbReference type="STRING" id="1416801.SAMN05192553_103217"/>
<organism evidence="2 3">
    <name type="scientific">Cyclobacterium xiamenense</name>
    <dbReference type="NCBI Taxonomy" id="1297121"/>
    <lineage>
        <taxon>Bacteria</taxon>
        <taxon>Pseudomonadati</taxon>
        <taxon>Bacteroidota</taxon>
        <taxon>Cytophagia</taxon>
        <taxon>Cytophagales</taxon>
        <taxon>Cyclobacteriaceae</taxon>
        <taxon>Cyclobacterium</taxon>
    </lineage>
</organism>
<keyword evidence="1" id="KW-0812">Transmembrane</keyword>
<keyword evidence="1" id="KW-0472">Membrane</keyword>
<evidence type="ECO:0008006" key="4">
    <source>
        <dbReference type="Google" id="ProtNLM"/>
    </source>
</evidence>
<dbReference type="Proteomes" id="UP000199403">
    <property type="component" value="Unassembled WGS sequence"/>
</dbReference>
<sequence>MHIAPIQWILKITVFTLLLGLLGGLGQAFFPGPWFHRHFWTVLLFFALLTGVTGVLALRLMRLEMFHSVSVILGTTVLRLLLSIGFVFLILLPGDENILWFVIDFFIIYLLYLLFDMYGLITNLRLHSK</sequence>
<dbReference type="AlphaFoldDB" id="A0A1H6XRN4"/>
<protein>
    <recommendedName>
        <fullName evidence="4">ATP synthase protein I</fullName>
    </recommendedName>
</protein>
<dbReference type="EMBL" id="FNZH01000003">
    <property type="protein sequence ID" value="SEJ31728.1"/>
    <property type="molecule type" value="Genomic_DNA"/>
</dbReference>
<proteinExistence type="predicted"/>
<feature type="transmembrane region" description="Helical" evidence="1">
    <location>
        <begin position="98"/>
        <end position="121"/>
    </location>
</feature>
<evidence type="ECO:0000313" key="2">
    <source>
        <dbReference type="EMBL" id="SEJ31728.1"/>
    </source>
</evidence>